<feature type="repeat" description="TPR" evidence="3">
    <location>
        <begin position="49"/>
        <end position="82"/>
    </location>
</feature>
<dbReference type="PANTHER" id="PTHR12558">
    <property type="entry name" value="CELL DIVISION CYCLE 16,23,27"/>
    <property type="match status" value="1"/>
</dbReference>
<comment type="caution">
    <text evidence="4">The sequence shown here is derived from an EMBL/GenBank/DDBJ whole genome shotgun (WGS) entry which is preliminary data.</text>
</comment>
<dbReference type="SMART" id="SM00028">
    <property type="entry name" value="TPR"/>
    <property type="match status" value="3"/>
</dbReference>
<dbReference type="InterPro" id="IPR019734">
    <property type="entry name" value="TPR_rpt"/>
</dbReference>
<keyword evidence="5" id="KW-1185">Reference proteome</keyword>
<evidence type="ECO:0000256" key="3">
    <source>
        <dbReference type="PROSITE-ProRule" id="PRU00339"/>
    </source>
</evidence>
<dbReference type="InterPro" id="IPR011990">
    <property type="entry name" value="TPR-like_helical_dom_sf"/>
</dbReference>
<dbReference type="Proteomes" id="UP000266673">
    <property type="component" value="Unassembled WGS sequence"/>
</dbReference>
<dbReference type="Pfam" id="PF04733">
    <property type="entry name" value="Coatomer_E"/>
    <property type="match status" value="1"/>
</dbReference>
<name>A0A397W4J1_9GLOM</name>
<sequence>MESNSSEQSGIYDVFNGPETENISLGSRYPLDELRTSYLHIANSDQNEIQTLYGRASTHMQIESFDEALVIMHQILDMEPNDLFSLINCGMLNLILDKNEEALLYLNRFLEIVPNDAYALVNRAKIYNKLNKHEEALADLNRSLADDTVYALTNSEEMDKILLISHGQTLL</sequence>
<protein>
    <submittedName>
        <fullName evidence="4">Uncharacterized protein</fullName>
    </submittedName>
</protein>
<dbReference type="GO" id="GO:0005680">
    <property type="term" value="C:anaphase-promoting complex"/>
    <property type="evidence" value="ECO:0007669"/>
    <property type="project" value="UniProtKB-ARBA"/>
</dbReference>
<dbReference type="Gene3D" id="1.25.40.10">
    <property type="entry name" value="Tetratricopeptide repeat domain"/>
    <property type="match status" value="1"/>
</dbReference>
<evidence type="ECO:0000256" key="1">
    <source>
        <dbReference type="ARBA" id="ARBA00022803"/>
    </source>
</evidence>
<organism evidence="4 5">
    <name type="scientific">Gigaspora rosea</name>
    <dbReference type="NCBI Taxonomy" id="44941"/>
    <lineage>
        <taxon>Eukaryota</taxon>
        <taxon>Fungi</taxon>
        <taxon>Fungi incertae sedis</taxon>
        <taxon>Mucoromycota</taxon>
        <taxon>Glomeromycotina</taxon>
        <taxon>Glomeromycetes</taxon>
        <taxon>Diversisporales</taxon>
        <taxon>Gigasporaceae</taxon>
        <taxon>Gigaspora</taxon>
    </lineage>
</organism>
<dbReference type="Pfam" id="PF13431">
    <property type="entry name" value="TPR_17"/>
    <property type="match status" value="1"/>
</dbReference>
<evidence type="ECO:0000256" key="2">
    <source>
        <dbReference type="ARBA" id="ARBA00038210"/>
    </source>
</evidence>
<dbReference type="PANTHER" id="PTHR12558:SF13">
    <property type="entry name" value="CELL DIVISION CYCLE PROTEIN 27 HOMOLOG"/>
    <property type="match status" value="1"/>
</dbReference>
<proteinExistence type="inferred from homology"/>
<reference evidence="4 5" key="1">
    <citation type="submission" date="2018-06" db="EMBL/GenBank/DDBJ databases">
        <title>Comparative genomics reveals the genomic features of Rhizophagus irregularis, R. cerebriforme, R. diaphanum and Gigaspora rosea, and their symbiotic lifestyle signature.</title>
        <authorList>
            <person name="Morin E."/>
            <person name="San Clemente H."/>
            <person name="Chen E.C.H."/>
            <person name="De La Providencia I."/>
            <person name="Hainaut M."/>
            <person name="Kuo A."/>
            <person name="Kohler A."/>
            <person name="Murat C."/>
            <person name="Tang N."/>
            <person name="Roy S."/>
            <person name="Loubradou J."/>
            <person name="Henrissat B."/>
            <person name="Grigoriev I.V."/>
            <person name="Corradi N."/>
            <person name="Roux C."/>
            <person name="Martin F.M."/>
        </authorList>
    </citation>
    <scope>NUCLEOTIDE SEQUENCE [LARGE SCALE GENOMIC DNA]</scope>
    <source>
        <strain evidence="4 5">DAOM 194757</strain>
    </source>
</reference>
<dbReference type="SUPFAM" id="SSF48452">
    <property type="entry name" value="TPR-like"/>
    <property type="match status" value="1"/>
</dbReference>
<accession>A0A397W4J1</accession>
<evidence type="ECO:0000313" key="5">
    <source>
        <dbReference type="Proteomes" id="UP000266673"/>
    </source>
</evidence>
<dbReference type="OrthoDB" id="245563at2759"/>
<dbReference type="PROSITE" id="PS50005">
    <property type="entry name" value="TPR"/>
    <property type="match status" value="1"/>
</dbReference>
<evidence type="ECO:0000313" key="4">
    <source>
        <dbReference type="EMBL" id="RIB27183.1"/>
    </source>
</evidence>
<dbReference type="STRING" id="44941.A0A397W4J1"/>
<keyword evidence="1 3" id="KW-0802">TPR repeat</keyword>
<gene>
    <name evidence="4" type="ORF">C2G38_2029596</name>
</gene>
<dbReference type="AlphaFoldDB" id="A0A397W4J1"/>
<comment type="similarity">
    <text evidence="2">Belongs to the APC3/CDC27 family.</text>
</comment>
<dbReference type="EMBL" id="QKWP01000108">
    <property type="protein sequence ID" value="RIB27183.1"/>
    <property type="molecule type" value="Genomic_DNA"/>
</dbReference>